<proteinExistence type="predicted"/>
<protein>
    <submittedName>
        <fullName evidence="1">Uncharacterized protein</fullName>
    </submittedName>
</protein>
<reference evidence="1 2" key="1">
    <citation type="journal article" date="2013" name="Genome Announc.">
        <title>Draft Genome Sequence of the Methanotrophic Gammaproteobacterium Methyloglobulus morosus DSM 22980 Strain KoM1.</title>
        <authorList>
            <person name="Poehlein A."/>
            <person name="Deutzmann J.S."/>
            <person name="Daniel R."/>
            <person name="Simeonova D.D."/>
        </authorList>
    </citation>
    <scope>NUCLEOTIDE SEQUENCE [LARGE SCALE GENOMIC DNA]</scope>
    <source>
        <strain evidence="1 2">KoM1</strain>
    </source>
</reference>
<gene>
    <name evidence="1" type="ORF">MGMO_11c00270</name>
</gene>
<dbReference type="Proteomes" id="UP000017842">
    <property type="component" value="Unassembled WGS sequence"/>
</dbReference>
<keyword evidence="2" id="KW-1185">Reference proteome</keyword>
<dbReference type="STRING" id="1116472.MGMO_11c00270"/>
<dbReference type="eggNOG" id="ENOG5032VQA">
    <property type="taxonomic scope" value="Bacteria"/>
</dbReference>
<sequence length="160" mass="18007">MLYVVEIPHEGRPQSWFAFDQEDLIRKVYAAKTESNQMVYCTTTADEQLEKLGTATDNPDVDAERNLLLKLIEQQGGDTVLYRADYLLGSDVYQAEAISELDACVTALATDLKLCRIFGSETAAVNALYNDPIFDPSKEFYNHMALREQLIAMEVISDDL</sequence>
<name>V5BK73_9GAMM</name>
<dbReference type="OrthoDB" id="9096507at2"/>
<dbReference type="EMBL" id="AYLO01000011">
    <property type="protein sequence ID" value="ESS73720.1"/>
    <property type="molecule type" value="Genomic_DNA"/>
</dbReference>
<dbReference type="AlphaFoldDB" id="V5BK73"/>
<evidence type="ECO:0000313" key="2">
    <source>
        <dbReference type="Proteomes" id="UP000017842"/>
    </source>
</evidence>
<evidence type="ECO:0000313" key="1">
    <source>
        <dbReference type="EMBL" id="ESS73720.1"/>
    </source>
</evidence>
<dbReference type="RefSeq" id="WP_023493310.1">
    <property type="nucleotide sequence ID" value="NZ_AYLO01000011.1"/>
</dbReference>
<organism evidence="1 2">
    <name type="scientific">Methyloglobulus morosus KoM1</name>
    <dbReference type="NCBI Taxonomy" id="1116472"/>
    <lineage>
        <taxon>Bacteria</taxon>
        <taxon>Pseudomonadati</taxon>
        <taxon>Pseudomonadota</taxon>
        <taxon>Gammaproteobacteria</taxon>
        <taxon>Methylococcales</taxon>
        <taxon>Methylococcaceae</taxon>
        <taxon>Methyloglobulus</taxon>
    </lineage>
</organism>
<accession>V5BK73</accession>
<comment type="caution">
    <text evidence="1">The sequence shown here is derived from an EMBL/GenBank/DDBJ whole genome shotgun (WGS) entry which is preliminary data.</text>
</comment>